<sequence>MNVHEVPFDKLNITNRDVLREMGYGIKDADSFVEQQIDLLLDDPASLVMSRFVYRIYSGKVEREVIWIGDTLLNVGSIISSIMEGATAFAVFAATAGEHLEKVMKEAVTRNDVFEEYLVSAIGSCIVEKTGDYMENVLQAELSVLSHTRRFSPGYCGWPLSDQKSIFHLLGDNPCNITLSECFLMTPIKSISGIIGIGEHVKRNLYGCAVCNMQSCYKRKKK</sequence>
<dbReference type="InterPro" id="IPR004223">
    <property type="entry name" value="VitB12-dep_Met_synth_activ_dom"/>
</dbReference>
<dbReference type="RefSeq" id="WP_098031807.1">
    <property type="nucleotide sequence ID" value="NZ_JADMZI010000001.1"/>
</dbReference>
<gene>
    <name evidence="4" type="ORF">DW831_06225</name>
    <name evidence="2" type="ORF">GAP41_01290</name>
    <name evidence="3" type="ORF">POZ24_06480</name>
</gene>
<dbReference type="EMBL" id="WCTM01000001">
    <property type="protein sequence ID" value="KAB4246225.1"/>
    <property type="molecule type" value="Genomic_DNA"/>
</dbReference>
<dbReference type="Proteomes" id="UP001213309">
    <property type="component" value="Unassembled WGS sequence"/>
</dbReference>
<comment type="caution">
    <text evidence="4">The sequence shown here is derived from an EMBL/GenBank/DDBJ whole genome shotgun (WGS) entry which is preliminary data.</text>
</comment>
<feature type="domain" description="AdoMet activation" evidence="1">
    <location>
        <begin position="88"/>
        <end position="212"/>
    </location>
</feature>
<reference evidence="2 6" key="2">
    <citation type="journal article" date="2019" name="Nat. Med.">
        <title>A library of human gut bacterial isolates paired with longitudinal multiomics data enables mechanistic microbiome research.</title>
        <authorList>
            <person name="Poyet M."/>
            <person name="Groussin M."/>
            <person name="Gibbons S.M."/>
            <person name="Avila-Pacheco J."/>
            <person name="Jiang X."/>
            <person name="Kearney S.M."/>
            <person name="Perrotta A.R."/>
            <person name="Berdy B."/>
            <person name="Zhao S."/>
            <person name="Lieberman T.D."/>
            <person name="Swanson P.K."/>
            <person name="Smith M."/>
            <person name="Roesemann S."/>
            <person name="Alexander J.E."/>
            <person name="Rich S.A."/>
            <person name="Livny J."/>
            <person name="Vlamakis H."/>
            <person name="Clish C."/>
            <person name="Bullock K."/>
            <person name="Deik A."/>
            <person name="Scott J."/>
            <person name="Pierce K.A."/>
            <person name="Xavier R.J."/>
            <person name="Alm E.J."/>
        </authorList>
    </citation>
    <scope>NUCLEOTIDE SEQUENCE [LARGE SCALE GENOMIC DNA]</scope>
    <source>
        <strain evidence="2 6">BIOML-A6</strain>
    </source>
</reference>
<evidence type="ECO:0000259" key="1">
    <source>
        <dbReference type="Pfam" id="PF02965"/>
    </source>
</evidence>
<dbReference type="Pfam" id="PF02965">
    <property type="entry name" value="Met_synt_B12"/>
    <property type="match status" value="1"/>
</dbReference>
<organism evidence="4 5">
    <name type="scientific">Bacteroides uniformis</name>
    <dbReference type="NCBI Taxonomy" id="820"/>
    <lineage>
        <taxon>Bacteria</taxon>
        <taxon>Pseudomonadati</taxon>
        <taxon>Bacteroidota</taxon>
        <taxon>Bacteroidia</taxon>
        <taxon>Bacteroidales</taxon>
        <taxon>Bacteroidaceae</taxon>
        <taxon>Bacteroides</taxon>
    </lineage>
</organism>
<evidence type="ECO:0000313" key="3">
    <source>
        <dbReference type="EMBL" id="MDC1879671.1"/>
    </source>
</evidence>
<accession>A0A414BJL8</accession>
<dbReference type="Proteomes" id="UP000284514">
    <property type="component" value="Unassembled WGS sequence"/>
</dbReference>
<evidence type="ECO:0000313" key="4">
    <source>
        <dbReference type="EMBL" id="RHC75116.1"/>
    </source>
</evidence>
<reference evidence="4 5" key="1">
    <citation type="submission" date="2018-08" db="EMBL/GenBank/DDBJ databases">
        <title>A genome reference for cultivated species of the human gut microbiota.</title>
        <authorList>
            <person name="Zou Y."/>
            <person name="Xue W."/>
            <person name="Luo G."/>
        </authorList>
    </citation>
    <scope>NUCLEOTIDE SEQUENCE [LARGE SCALE GENOMIC DNA]</scope>
    <source>
        <strain evidence="4 5">AM34-25</strain>
    </source>
</reference>
<dbReference type="EMBL" id="JAQNSG010000005">
    <property type="protein sequence ID" value="MDC1879671.1"/>
    <property type="molecule type" value="Genomic_DNA"/>
</dbReference>
<dbReference type="EMBL" id="QSIF01000006">
    <property type="protein sequence ID" value="RHC75116.1"/>
    <property type="molecule type" value="Genomic_DNA"/>
</dbReference>
<evidence type="ECO:0000313" key="2">
    <source>
        <dbReference type="EMBL" id="KAB4246225.1"/>
    </source>
</evidence>
<evidence type="ECO:0000313" key="5">
    <source>
        <dbReference type="Proteomes" id="UP000284514"/>
    </source>
</evidence>
<dbReference type="Gene3D" id="3.40.109.40">
    <property type="match status" value="1"/>
</dbReference>
<dbReference type="SUPFAM" id="SSF56507">
    <property type="entry name" value="Methionine synthase activation domain-like"/>
    <property type="match status" value="1"/>
</dbReference>
<evidence type="ECO:0000313" key="6">
    <source>
        <dbReference type="Proteomes" id="UP000431575"/>
    </source>
</evidence>
<reference evidence="3" key="3">
    <citation type="submission" date="2022-10" db="EMBL/GenBank/DDBJ databases">
        <title>Human gut microbiome strain richness.</title>
        <authorList>
            <person name="Chen-Liaw A."/>
        </authorList>
    </citation>
    <scope>NUCLEOTIDE SEQUENCE</scope>
    <source>
        <strain evidence="3">1001713st2_A4_1001713B170214_170313</strain>
    </source>
</reference>
<dbReference type="AlphaFoldDB" id="A0A414BJL8"/>
<name>A0A414BJL8_BACUN</name>
<dbReference type="GO" id="GO:0008705">
    <property type="term" value="F:methionine synthase activity"/>
    <property type="evidence" value="ECO:0007669"/>
    <property type="project" value="InterPro"/>
</dbReference>
<protein>
    <submittedName>
        <fullName evidence="3">Vitamin B12 dependent-methionine synthase activation domain-containing protein</fullName>
    </submittedName>
</protein>
<dbReference type="Proteomes" id="UP000431575">
    <property type="component" value="Unassembled WGS sequence"/>
</dbReference>
<dbReference type="InterPro" id="IPR037010">
    <property type="entry name" value="VitB12-dep_Met_synth_activ_sf"/>
</dbReference>
<proteinExistence type="predicted"/>